<dbReference type="EMBL" id="NSJD01000001">
    <property type="protein sequence ID" value="PAT41602.1"/>
    <property type="molecule type" value="Genomic_DNA"/>
</dbReference>
<gene>
    <name evidence="4" type="ORF">CK623_01390</name>
    <name evidence="3" type="ORF">CK625_04985</name>
    <name evidence="5" type="ORF">CLI92_11445</name>
</gene>
<dbReference type="RefSeq" id="WP_095539203.1">
    <property type="nucleotide sequence ID" value="NZ_CP154474.1"/>
</dbReference>
<evidence type="ECO:0000313" key="3">
    <source>
        <dbReference type="EMBL" id="PAT37635.1"/>
    </source>
</evidence>
<name>A0A2A2T368_9BURK</name>
<dbReference type="EMBL" id="NTBI01000011">
    <property type="protein sequence ID" value="PAX15972.1"/>
    <property type="molecule type" value="Genomic_DNA"/>
</dbReference>
<comment type="similarity">
    <text evidence="1">Belongs to the RelE toxin family.</text>
</comment>
<dbReference type="Proteomes" id="UP000218054">
    <property type="component" value="Unassembled WGS sequence"/>
</dbReference>
<accession>A0A2A2AV94</accession>
<evidence type="ECO:0000313" key="5">
    <source>
        <dbReference type="EMBL" id="PAX15972.1"/>
    </source>
</evidence>
<accession>A0A2A2AGF5</accession>
<evidence type="ECO:0000313" key="8">
    <source>
        <dbReference type="Proteomes" id="UP000218644"/>
    </source>
</evidence>
<proteinExistence type="inferred from homology"/>
<organism evidence="5 6">
    <name type="scientific">Vandammella animalimorsus</name>
    <dbReference type="NCBI Taxonomy" id="2029117"/>
    <lineage>
        <taxon>Bacteria</taxon>
        <taxon>Pseudomonadati</taxon>
        <taxon>Pseudomonadota</taxon>
        <taxon>Betaproteobacteria</taxon>
        <taxon>Burkholderiales</taxon>
        <taxon>Comamonadaceae</taxon>
        <taxon>Vandammella</taxon>
    </lineage>
</organism>
<protein>
    <submittedName>
        <fullName evidence="5">Plasmid stabilization protein</fullName>
    </submittedName>
</protein>
<evidence type="ECO:0000256" key="2">
    <source>
        <dbReference type="ARBA" id="ARBA00022649"/>
    </source>
</evidence>
<reference evidence="6 7" key="1">
    <citation type="submission" date="2017-08" db="EMBL/GenBank/DDBJ databases">
        <title>WGS of Clinical strains of the CDC Group NO-1 linked to zoonotic infections in humans.</title>
        <authorList>
            <person name="Bernier A.-M."/>
            <person name="Bernard K."/>
        </authorList>
    </citation>
    <scope>NUCLEOTIDE SEQUENCE [LARGE SCALE GENOMIC DNA]</scope>
    <source>
        <strain evidence="3 7">NML00-0135</strain>
        <strain evidence="4 8">NML79-0751</strain>
        <strain evidence="5 6">NML91-0035</strain>
    </source>
</reference>
<evidence type="ECO:0000313" key="6">
    <source>
        <dbReference type="Proteomes" id="UP000217780"/>
    </source>
</evidence>
<sequence length="97" mass="11327">MRKIRLTEAAQKDLERVVEFLATRSPQAAARAQLALADQLEKIKENPTIYRPVPSMPRQREAVLAFGSYGYVIRYLFDSDSDMVYVLRVWHQLEDRE</sequence>
<dbReference type="Proteomes" id="UP000218644">
    <property type="component" value="Unassembled WGS sequence"/>
</dbReference>
<evidence type="ECO:0000313" key="4">
    <source>
        <dbReference type="EMBL" id="PAT41602.1"/>
    </source>
</evidence>
<dbReference type="Proteomes" id="UP000217780">
    <property type="component" value="Unassembled WGS sequence"/>
</dbReference>
<dbReference type="InterPro" id="IPR051803">
    <property type="entry name" value="TA_system_RelE-like_toxin"/>
</dbReference>
<dbReference type="Gene3D" id="3.30.2310.20">
    <property type="entry name" value="RelE-like"/>
    <property type="match status" value="1"/>
</dbReference>
<dbReference type="SUPFAM" id="SSF143011">
    <property type="entry name" value="RelE-like"/>
    <property type="match status" value="1"/>
</dbReference>
<dbReference type="PANTHER" id="PTHR33755">
    <property type="entry name" value="TOXIN PARE1-RELATED"/>
    <property type="match status" value="1"/>
</dbReference>
<dbReference type="PANTHER" id="PTHR33755:SF7">
    <property type="entry name" value="TOXIN MODULE OF TOXIN-ANTITOXIN SYSTEM RELE_STBE FAMILY"/>
    <property type="match status" value="1"/>
</dbReference>
<comment type="caution">
    <text evidence="5">The sequence shown here is derived from an EMBL/GenBank/DDBJ whole genome shotgun (WGS) entry which is preliminary data.</text>
</comment>
<evidence type="ECO:0000313" key="7">
    <source>
        <dbReference type="Proteomes" id="UP000218054"/>
    </source>
</evidence>
<keyword evidence="7" id="KW-1185">Reference proteome</keyword>
<dbReference type="InterPro" id="IPR035093">
    <property type="entry name" value="RelE/ParE_toxin_dom_sf"/>
</dbReference>
<dbReference type="Pfam" id="PF05016">
    <property type="entry name" value="ParE_toxin"/>
    <property type="match status" value="1"/>
</dbReference>
<keyword evidence="2" id="KW-1277">Toxin-antitoxin system</keyword>
<dbReference type="InterPro" id="IPR007712">
    <property type="entry name" value="RelE/ParE_toxin"/>
</dbReference>
<accession>A0A2A2T368</accession>
<evidence type="ECO:0000256" key="1">
    <source>
        <dbReference type="ARBA" id="ARBA00006226"/>
    </source>
</evidence>
<dbReference type="EMBL" id="NSJB01000002">
    <property type="protein sequence ID" value="PAT37635.1"/>
    <property type="molecule type" value="Genomic_DNA"/>
</dbReference>
<dbReference type="AlphaFoldDB" id="A0A2A2T368"/>